<name>A0A7C3Z4N5_9BACT</name>
<evidence type="ECO:0000256" key="7">
    <source>
        <dbReference type="ARBA" id="ARBA00022989"/>
    </source>
</evidence>
<gene>
    <name evidence="11" type="ORF">ENW96_13690</name>
</gene>
<comment type="similarity">
    <text evidence="9">Belongs to the binding-protein-dependent transport system permease family. LivHM subfamily.</text>
</comment>
<feature type="transmembrane region" description="Helical" evidence="10">
    <location>
        <begin position="277"/>
        <end position="300"/>
    </location>
</feature>
<dbReference type="AlphaFoldDB" id="A0A7C3Z4N5"/>
<dbReference type="GO" id="GO:0015190">
    <property type="term" value="F:L-leucine transmembrane transporter activity"/>
    <property type="evidence" value="ECO:0007669"/>
    <property type="project" value="TreeGrafter"/>
</dbReference>
<evidence type="ECO:0000256" key="8">
    <source>
        <dbReference type="ARBA" id="ARBA00023136"/>
    </source>
</evidence>
<evidence type="ECO:0000256" key="1">
    <source>
        <dbReference type="ARBA" id="ARBA00004651"/>
    </source>
</evidence>
<organism evidence="11">
    <name type="scientific">Desulfobacca acetoxidans</name>
    <dbReference type="NCBI Taxonomy" id="60893"/>
    <lineage>
        <taxon>Bacteria</taxon>
        <taxon>Pseudomonadati</taxon>
        <taxon>Thermodesulfobacteriota</taxon>
        <taxon>Desulfobaccia</taxon>
        <taxon>Desulfobaccales</taxon>
        <taxon>Desulfobaccaceae</taxon>
        <taxon>Desulfobacca</taxon>
    </lineage>
</organism>
<feature type="transmembrane region" description="Helical" evidence="10">
    <location>
        <begin position="150"/>
        <end position="169"/>
    </location>
</feature>
<dbReference type="EMBL" id="DTMF01000330">
    <property type="protein sequence ID" value="HGF35408.1"/>
    <property type="molecule type" value="Genomic_DNA"/>
</dbReference>
<keyword evidence="4" id="KW-0997">Cell inner membrane</keyword>
<sequence>MLQILGQNVLNALQLGSVYALIALGYTMVYGILTMINFAHGDIFMVSTYLSLAAALFLLGLPLNLPLALVFTGALLFSMLLTALLGVVIERLAYRPLRLAPRLSAVITALGVGLFLEHFTLAILGPQPRRFPDLILAAPWQLAGLTLTPLQLLTILLAALIMILLDLLVRRTLLGMAMRAISYNRPIVPLMGVPVDRVISLTFALGSALAAAGGLMYGLAYPVLDPYLGVRLGWWAFIAAVVGGIGNIRGAMLGGFILGAVEIFTPVFLPSSTYRDFVAFSLLLLLLVFKPTGLLGRPVFERV</sequence>
<keyword evidence="5 10" id="KW-0812">Transmembrane</keyword>
<dbReference type="GO" id="GO:0005886">
    <property type="term" value="C:plasma membrane"/>
    <property type="evidence" value="ECO:0007669"/>
    <property type="project" value="UniProtKB-SubCell"/>
</dbReference>
<evidence type="ECO:0000313" key="11">
    <source>
        <dbReference type="EMBL" id="HGF35408.1"/>
    </source>
</evidence>
<evidence type="ECO:0000256" key="10">
    <source>
        <dbReference type="SAM" id="Phobius"/>
    </source>
</evidence>
<dbReference type="GO" id="GO:0005304">
    <property type="term" value="F:L-valine transmembrane transporter activity"/>
    <property type="evidence" value="ECO:0007669"/>
    <property type="project" value="TreeGrafter"/>
</dbReference>
<feature type="transmembrane region" description="Helical" evidence="10">
    <location>
        <begin position="198"/>
        <end position="220"/>
    </location>
</feature>
<reference evidence="11" key="1">
    <citation type="journal article" date="2020" name="mSystems">
        <title>Genome- and Community-Level Interaction Insights into Carbon Utilization and Element Cycling Functions of Hydrothermarchaeota in Hydrothermal Sediment.</title>
        <authorList>
            <person name="Zhou Z."/>
            <person name="Liu Y."/>
            <person name="Xu W."/>
            <person name="Pan J."/>
            <person name="Luo Z.H."/>
            <person name="Li M."/>
        </authorList>
    </citation>
    <scope>NUCLEOTIDE SEQUENCE [LARGE SCALE GENOMIC DNA]</scope>
    <source>
        <strain evidence="11">SpSt-897</strain>
    </source>
</reference>
<dbReference type="Pfam" id="PF02653">
    <property type="entry name" value="BPD_transp_2"/>
    <property type="match status" value="1"/>
</dbReference>
<keyword evidence="2" id="KW-0813">Transport</keyword>
<evidence type="ECO:0000256" key="6">
    <source>
        <dbReference type="ARBA" id="ARBA00022970"/>
    </source>
</evidence>
<accession>A0A7C3Z4N5</accession>
<feature type="transmembrane region" description="Helical" evidence="10">
    <location>
        <begin position="43"/>
        <end position="61"/>
    </location>
</feature>
<keyword evidence="8 10" id="KW-0472">Membrane</keyword>
<keyword evidence="6" id="KW-0029">Amino-acid transport</keyword>
<proteinExistence type="inferred from homology"/>
<dbReference type="InterPro" id="IPR052157">
    <property type="entry name" value="BCAA_transport_permease"/>
</dbReference>
<evidence type="ECO:0000256" key="2">
    <source>
        <dbReference type="ARBA" id="ARBA00022448"/>
    </source>
</evidence>
<feature type="transmembrane region" description="Helical" evidence="10">
    <location>
        <begin position="12"/>
        <end position="36"/>
    </location>
</feature>
<dbReference type="GO" id="GO:1903806">
    <property type="term" value="P:L-isoleucine import across plasma membrane"/>
    <property type="evidence" value="ECO:0007669"/>
    <property type="project" value="TreeGrafter"/>
</dbReference>
<dbReference type="GO" id="GO:0015808">
    <property type="term" value="P:L-alanine transport"/>
    <property type="evidence" value="ECO:0007669"/>
    <property type="project" value="TreeGrafter"/>
</dbReference>
<keyword evidence="7 10" id="KW-1133">Transmembrane helix</keyword>
<feature type="transmembrane region" description="Helical" evidence="10">
    <location>
        <begin position="101"/>
        <end position="124"/>
    </location>
</feature>
<comment type="caution">
    <text evidence="11">The sequence shown here is derived from an EMBL/GenBank/DDBJ whole genome shotgun (WGS) entry which is preliminary data.</text>
</comment>
<keyword evidence="3" id="KW-1003">Cell membrane</keyword>
<feature type="transmembrane region" description="Helical" evidence="10">
    <location>
        <begin position="67"/>
        <end position="89"/>
    </location>
</feature>
<dbReference type="PANTHER" id="PTHR11795">
    <property type="entry name" value="BRANCHED-CHAIN AMINO ACID TRANSPORT SYSTEM PERMEASE PROTEIN LIVH"/>
    <property type="match status" value="1"/>
</dbReference>
<protein>
    <submittedName>
        <fullName evidence="11">Branched-chain amino acid ABC transporter permease</fullName>
    </submittedName>
</protein>
<evidence type="ECO:0000256" key="3">
    <source>
        <dbReference type="ARBA" id="ARBA00022475"/>
    </source>
</evidence>
<dbReference type="InterPro" id="IPR001851">
    <property type="entry name" value="ABC_transp_permease"/>
</dbReference>
<evidence type="ECO:0000256" key="5">
    <source>
        <dbReference type="ARBA" id="ARBA00022692"/>
    </source>
</evidence>
<dbReference type="GO" id="GO:0015188">
    <property type="term" value="F:L-isoleucine transmembrane transporter activity"/>
    <property type="evidence" value="ECO:0007669"/>
    <property type="project" value="TreeGrafter"/>
</dbReference>
<evidence type="ECO:0000256" key="4">
    <source>
        <dbReference type="ARBA" id="ARBA00022519"/>
    </source>
</evidence>
<comment type="subcellular location">
    <subcellularLocation>
        <location evidence="1">Cell membrane</location>
        <topology evidence="1">Multi-pass membrane protein</topology>
    </subcellularLocation>
</comment>
<dbReference type="GO" id="GO:0015192">
    <property type="term" value="F:L-phenylalanine transmembrane transporter activity"/>
    <property type="evidence" value="ECO:0007669"/>
    <property type="project" value="TreeGrafter"/>
</dbReference>
<dbReference type="PANTHER" id="PTHR11795:SF371">
    <property type="entry name" value="HIGH-AFFINITY BRANCHED-CHAIN AMINO ACID TRANSPORT SYSTEM PERMEASE PROTEIN LIVH"/>
    <property type="match status" value="1"/>
</dbReference>
<dbReference type="GO" id="GO:0042941">
    <property type="term" value="P:D-alanine transmembrane transport"/>
    <property type="evidence" value="ECO:0007669"/>
    <property type="project" value="TreeGrafter"/>
</dbReference>
<evidence type="ECO:0000256" key="9">
    <source>
        <dbReference type="ARBA" id="ARBA00037998"/>
    </source>
</evidence>
<feature type="transmembrane region" description="Helical" evidence="10">
    <location>
        <begin position="232"/>
        <end position="265"/>
    </location>
</feature>
<dbReference type="CDD" id="cd06582">
    <property type="entry name" value="TM_PBP1_LivH_like"/>
    <property type="match status" value="1"/>
</dbReference>